<dbReference type="InterPro" id="IPR039948">
    <property type="entry name" value="ELC1"/>
</dbReference>
<evidence type="ECO:0000313" key="6">
    <source>
        <dbReference type="Ensembl" id="ENSNVIP00000003871.1"/>
    </source>
</evidence>
<dbReference type="GO" id="GO:0006511">
    <property type="term" value="P:ubiquitin-dependent protein catabolic process"/>
    <property type="evidence" value="ECO:0007669"/>
    <property type="project" value="InterPro"/>
</dbReference>
<proteinExistence type="inferred from homology"/>
<dbReference type="InterPro" id="IPR016073">
    <property type="entry name" value="Skp1_comp_POZ"/>
</dbReference>
<dbReference type="SUPFAM" id="SSF54695">
    <property type="entry name" value="POZ domain"/>
    <property type="match status" value="1"/>
</dbReference>
<evidence type="ECO:0000259" key="5">
    <source>
        <dbReference type="Pfam" id="PF03931"/>
    </source>
</evidence>
<dbReference type="InterPro" id="IPR001232">
    <property type="entry name" value="SKP1-like"/>
</dbReference>
<comment type="similarity">
    <text evidence="2">Belongs to the SKP1 family.</text>
</comment>
<dbReference type="Pfam" id="PF03931">
    <property type="entry name" value="Skp1_POZ"/>
    <property type="match status" value="1"/>
</dbReference>
<sequence length="142" mass="16321">MDNLQLKEVEFLKNIMGGKEKTYHGYEDYEAMYVISIPSDGREFSVKRQHALTSGTIKAMLNGPCQFAGNEVTEFSFRDIPSHALWKVCMYFTHEGHETNSSMEIPEFPTAPEISQELRDGCQLLRLLNKVNYNKLLSFFSI</sequence>
<keyword evidence="4" id="KW-0539">Nucleus</keyword>
<comment type="subcellular location">
    <subcellularLocation>
        <location evidence="1">Nucleus</location>
    </subcellularLocation>
</comment>
<evidence type="ECO:0000256" key="4">
    <source>
        <dbReference type="ARBA" id="ARBA00023242"/>
    </source>
</evidence>
<evidence type="ECO:0000256" key="3">
    <source>
        <dbReference type="ARBA" id="ARBA00021347"/>
    </source>
</evidence>
<protein>
    <recommendedName>
        <fullName evidence="3">Elongin-C</fullName>
    </recommendedName>
</protein>
<dbReference type="AlphaFoldDB" id="A0A8C7A5U5"/>
<dbReference type="FunFam" id="3.30.710.10:FF:000035">
    <property type="entry name" value="Elongin C transcription elongation factor"/>
    <property type="match status" value="1"/>
</dbReference>
<dbReference type="Proteomes" id="UP000694425">
    <property type="component" value="Unplaced"/>
</dbReference>
<dbReference type="GO" id="GO:0005634">
    <property type="term" value="C:nucleus"/>
    <property type="evidence" value="ECO:0007669"/>
    <property type="project" value="UniProtKB-SubCell"/>
</dbReference>
<dbReference type="SMART" id="SM00512">
    <property type="entry name" value="Skp1"/>
    <property type="match status" value="1"/>
</dbReference>
<dbReference type="GeneTree" id="ENSGT00390000011717"/>
<dbReference type="PANTHER" id="PTHR20648">
    <property type="entry name" value="ELONGIN-C"/>
    <property type="match status" value="1"/>
</dbReference>
<dbReference type="InterPro" id="IPR011333">
    <property type="entry name" value="SKP1/BTB/POZ_sf"/>
</dbReference>
<reference evidence="6" key="1">
    <citation type="submission" date="2025-08" db="UniProtKB">
        <authorList>
            <consortium name="Ensembl"/>
        </authorList>
    </citation>
    <scope>IDENTIFICATION</scope>
</reference>
<organism evidence="6 7">
    <name type="scientific">Neovison vison</name>
    <name type="common">American mink</name>
    <name type="synonym">Mustela vison</name>
    <dbReference type="NCBI Taxonomy" id="452646"/>
    <lineage>
        <taxon>Eukaryota</taxon>
        <taxon>Metazoa</taxon>
        <taxon>Chordata</taxon>
        <taxon>Craniata</taxon>
        <taxon>Vertebrata</taxon>
        <taxon>Euteleostomi</taxon>
        <taxon>Mammalia</taxon>
        <taxon>Eutheria</taxon>
        <taxon>Laurasiatheria</taxon>
        <taxon>Carnivora</taxon>
        <taxon>Caniformia</taxon>
        <taxon>Musteloidea</taxon>
        <taxon>Mustelidae</taxon>
        <taxon>Mustelinae</taxon>
        <taxon>Neogale</taxon>
    </lineage>
</organism>
<accession>A0A8C7A5U5</accession>
<dbReference type="Ensembl" id="ENSNVIT00000004544.1">
    <property type="protein sequence ID" value="ENSNVIP00000003871.1"/>
    <property type="gene ID" value="ENSNVIG00000003105.1"/>
</dbReference>
<reference evidence="6" key="2">
    <citation type="submission" date="2025-09" db="UniProtKB">
        <authorList>
            <consortium name="Ensembl"/>
        </authorList>
    </citation>
    <scope>IDENTIFICATION</scope>
</reference>
<feature type="domain" description="SKP1 component POZ" evidence="5">
    <location>
        <begin position="39"/>
        <end position="94"/>
    </location>
</feature>
<evidence type="ECO:0000313" key="7">
    <source>
        <dbReference type="Proteomes" id="UP000694425"/>
    </source>
</evidence>
<dbReference type="Gene3D" id="3.30.710.10">
    <property type="entry name" value="Potassium Channel Kv1.1, Chain A"/>
    <property type="match status" value="1"/>
</dbReference>
<name>A0A8C7A5U5_NEOVI</name>
<evidence type="ECO:0000256" key="2">
    <source>
        <dbReference type="ARBA" id="ARBA00009993"/>
    </source>
</evidence>
<evidence type="ECO:0000256" key="1">
    <source>
        <dbReference type="ARBA" id="ARBA00004123"/>
    </source>
</evidence>
<keyword evidence="7" id="KW-1185">Reference proteome</keyword>